<sequence length="369" mass="43071">MKQYIIFSEINWDSLWQHPQTIAEILAKKNAVYFVNPSFSKKSSTNQLKIGSGNSRIRKVKLIYNKKSFRHIGLRYWLGQELYHFKILRENHKESEAIFLYSPFMEILAIIYAKIKKKKIIFFYVDDYPELTQNKLLKIYLKITIPLLIRSAHKTICTSEILFKRALKINGNCYYIPNGVDLSKLTKSRNDGKTKKFTLGFVGTLEPWVQASDLIYLAKNMPDIKIIIIGSGSELEKIKTKQDKFKLNNIELLGFIPHSKIFQYIDTFDLAIIPFKLTDLSHSVSPIKLFEYWARKKCVIATKMSELTKYENEIFFYKSKGKLLELVRYLQSNPLIITQKGKDGYKKVVVEHDWSGNLQKKLLDAINND</sequence>
<evidence type="ECO:0000313" key="3">
    <source>
        <dbReference type="Proteomes" id="UP000034207"/>
    </source>
</evidence>
<dbReference type="AlphaFoldDB" id="A0A0G0LUK9"/>
<dbReference type="STRING" id="1618345.UT18_C0008G0017"/>
<accession>A0A0G0LUK9</accession>
<dbReference type="EMBL" id="LBVV01000008">
    <property type="protein sequence ID" value="KKQ94712.1"/>
    <property type="molecule type" value="Genomic_DNA"/>
</dbReference>
<dbReference type="InterPro" id="IPR001296">
    <property type="entry name" value="Glyco_trans_1"/>
</dbReference>
<feature type="domain" description="Glycosyl transferase family 1" evidence="1">
    <location>
        <begin position="193"/>
        <end position="306"/>
    </location>
</feature>
<gene>
    <name evidence="2" type="ORF">UT18_C0008G0017</name>
</gene>
<dbReference type="PANTHER" id="PTHR45947">
    <property type="entry name" value="SULFOQUINOVOSYL TRANSFERASE SQD2"/>
    <property type="match status" value="1"/>
</dbReference>
<dbReference type="GO" id="GO:0016758">
    <property type="term" value="F:hexosyltransferase activity"/>
    <property type="evidence" value="ECO:0007669"/>
    <property type="project" value="TreeGrafter"/>
</dbReference>
<dbReference type="InterPro" id="IPR050194">
    <property type="entry name" value="Glycosyltransferase_grp1"/>
</dbReference>
<organism evidence="2 3">
    <name type="scientific">candidate division CPR2 bacterium GW2011_GWC2_39_10</name>
    <dbReference type="NCBI Taxonomy" id="1618345"/>
    <lineage>
        <taxon>Bacteria</taxon>
        <taxon>Bacteria division CPR2</taxon>
    </lineage>
</organism>
<evidence type="ECO:0000313" key="2">
    <source>
        <dbReference type="EMBL" id="KKQ94712.1"/>
    </source>
</evidence>
<dbReference type="Proteomes" id="UP000034207">
    <property type="component" value="Unassembled WGS sequence"/>
</dbReference>
<reference evidence="2 3" key="1">
    <citation type="journal article" date="2015" name="Nature">
        <title>rRNA introns, odd ribosomes, and small enigmatic genomes across a large radiation of phyla.</title>
        <authorList>
            <person name="Brown C.T."/>
            <person name="Hug L.A."/>
            <person name="Thomas B.C."/>
            <person name="Sharon I."/>
            <person name="Castelle C.J."/>
            <person name="Singh A."/>
            <person name="Wilkins M.J."/>
            <person name="Williams K.H."/>
            <person name="Banfield J.F."/>
        </authorList>
    </citation>
    <scope>NUCLEOTIDE SEQUENCE [LARGE SCALE GENOMIC DNA]</scope>
</reference>
<dbReference type="SUPFAM" id="SSF53756">
    <property type="entry name" value="UDP-Glycosyltransferase/glycogen phosphorylase"/>
    <property type="match status" value="1"/>
</dbReference>
<dbReference type="PANTHER" id="PTHR45947:SF3">
    <property type="entry name" value="SULFOQUINOVOSYL TRANSFERASE SQD2"/>
    <property type="match status" value="1"/>
</dbReference>
<evidence type="ECO:0000259" key="1">
    <source>
        <dbReference type="Pfam" id="PF00534"/>
    </source>
</evidence>
<comment type="caution">
    <text evidence="2">The sequence shown here is derived from an EMBL/GenBank/DDBJ whole genome shotgun (WGS) entry which is preliminary data.</text>
</comment>
<name>A0A0G0LUK9_UNCC2</name>
<proteinExistence type="predicted"/>
<dbReference type="Pfam" id="PF00534">
    <property type="entry name" value="Glycos_transf_1"/>
    <property type="match status" value="1"/>
</dbReference>
<dbReference type="Gene3D" id="3.40.50.2000">
    <property type="entry name" value="Glycogen Phosphorylase B"/>
    <property type="match status" value="1"/>
</dbReference>
<keyword evidence="2" id="KW-0808">Transferase</keyword>
<protein>
    <submittedName>
        <fullName evidence="2">Glycosyl transferase group 1</fullName>
    </submittedName>
</protein>